<dbReference type="AlphaFoldDB" id="A0A453ST38"/>
<organism evidence="2 3">
    <name type="scientific">Aegilops tauschii subsp. strangulata</name>
    <name type="common">Goatgrass</name>
    <dbReference type="NCBI Taxonomy" id="200361"/>
    <lineage>
        <taxon>Eukaryota</taxon>
        <taxon>Viridiplantae</taxon>
        <taxon>Streptophyta</taxon>
        <taxon>Embryophyta</taxon>
        <taxon>Tracheophyta</taxon>
        <taxon>Spermatophyta</taxon>
        <taxon>Magnoliopsida</taxon>
        <taxon>Liliopsida</taxon>
        <taxon>Poales</taxon>
        <taxon>Poaceae</taxon>
        <taxon>BOP clade</taxon>
        <taxon>Pooideae</taxon>
        <taxon>Triticodae</taxon>
        <taxon>Triticeae</taxon>
        <taxon>Triticinae</taxon>
        <taxon>Aegilops</taxon>
    </lineage>
</organism>
<dbReference type="Proteomes" id="UP000015105">
    <property type="component" value="Chromosome 7D"/>
</dbReference>
<reference evidence="2" key="4">
    <citation type="submission" date="2019-03" db="UniProtKB">
        <authorList>
            <consortium name="EnsemblPlants"/>
        </authorList>
    </citation>
    <scope>IDENTIFICATION</scope>
</reference>
<sequence length="88" mass="9461">MFGCSHPDRAILTPPAPRLAWPLRRPPPSSTDFPGPGGPCSPVLSFPIKPSSLSHAPRPRPRLTPNSATSEHEQSRRHCPLPPASSGR</sequence>
<name>A0A453ST38_AEGTS</name>
<dbReference type="Gramene" id="AET7Gv21062100.1">
    <property type="protein sequence ID" value="AET7Gv21062100.1"/>
    <property type="gene ID" value="AET7Gv21062100"/>
</dbReference>
<protein>
    <submittedName>
        <fullName evidence="2">Uncharacterized protein</fullName>
    </submittedName>
</protein>
<reference evidence="2" key="5">
    <citation type="journal article" date="2021" name="G3 (Bethesda)">
        <title>Aegilops tauschii genome assembly Aet v5.0 features greater sequence contiguity and improved annotation.</title>
        <authorList>
            <person name="Wang L."/>
            <person name="Zhu T."/>
            <person name="Rodriguez J.C."/>
            <person name="Deal K.R."/>
            <person name="Dubcovsky J."/>
            <person name="McGuire P.E."/>
            <person name="Lux T."/>
            <person name="Spannagl M."/>
            <person name="Mayer K.F.X."/>
            <person name="Baldrich P."/>
            <person name="Meyers B.C."/>
            <person name="Huo N."/>
            <person name="Gu Y.Q."/>
            <person name="Zhou H."/>
            <person name="Devos K.M."/>
            <person name="Bennetzen J.L."/>
            <person name="Unver T."/>
            <person name="Budak H."/>
            <person name="Gulick P.J."/>
            <person name="Galiba G."/>
            <person name="Kalapos B."/>
            <person name="Nelson D.R."/>
            <person name="Li P."/>
            <person name="You F.M."/>
            <person name="Luo M.C."/>
            <person name="Dvorak J."/>
        </authorList>
    </citation>
    <scope>NUCLEOTIDE SEQUENCE [LARGE SCALE GENOMIC DNA]</scope>
    <source>
        <strain evidence="2">cv. AL8/78</strain>
    </source>
</reference>
<feature type="region of interest" description="Disordered" evidence="1">
    <location>
        <begin position="1"/>
        <end position="88"/>
    </location>
</feature>
<evidence type="ECO:0000313" key="2">
    <source>
        <dbReference type="EnsemblPlants" id="AET7Gv21062100.1"/>
    </source>
</evidence>
<dbReference type="EnsemblPlants" id="AET7Gv21062100.1">
    <property type="protein sequence ID" value="AET7Gv21062100.1"/>
    <property type="gene ID" value="AET7Gv21062100"/>
</dbReference>
<reference evidence="3" key="1">
    <citation type="journal article" date="2014" name="Science">
        <title>Ancient hybridizations among the ancestral genomes of bread wheat.</title>
        <authorList>
            <consortium name="International Wheat Genome Sequencing Consortium,"/>
            <person name="Marcussen T."/>
            <person name="Sandve S.R."/>
            <person name="Heier L."/>
            <person name="Spannagl M."/>
            <person name="Pfeifer M."/>
            <person name="Jakobsen K.S."/>
            <person name="Wulff B.B."/>
            <person name="Steuernagel B."/>
            <person name="Mayer K.F."/>
            <person name="Olsen O.A."/>
        </authorList>
    </citation>
    <scope>NUCLEOTIDE SEQUENCE [LARGE SCALE GENOMIC DNA]</scope>
    <source>
        <strain evidence="3">cv. AL8/78</strain>
    </source>
</reference>
<evidence type="ECO:0000256" key="1">
    <source>
        <dbReference type="SAM" id="MobiDB-lite"/>
    </source>
</evidence>
<proteinExistence type="predicted"/>
<reference evidence="2" key="3">
    <citation type="journal article" date="2017" name="Nature">
        <title>Genome sequence of the progenitor of the wheat D genome Aegilops tauschii.</title>
        <authorList>
            <person name="Luo M.C."/>
            <person name="Gu Y.Q."/>
            <person name="Puiu D."/>
            <person name="Wang H."/>
            <person name="Twardziok S.O."/>
            <person name="Deal K.R."/>
            <person name="Huo N."/>
            <person name="Zhu T."/>
            <person name="Wang L."/>
            <person name="Wang Y."/>
            <person name="McGuire P.E."/>
            <person name="Liu S."/>
            <person name="Long H."/>
            <person name="Ramasamy R.K."/>
            <person name="Rodriguez J.C."/>
            <person name="Van S.L."/>
            <person name="Yuan L."/>
            <person name="Wang Z."/>
            <person name="Xia Z."/>
            <person name="Xiao L."/>
            <person name="Anderson O.D."/>
            <person name="Ouyang S."/>
            <person name="Liang Y."/>
            <person name="Zimin A.V."/>
            <person name="Pertea G."/>
            <person name="Qi P."/>
            <person name="Bennetzen J.L."/>
            <person name="Dai X."/>
            <person name="Dawson M.W."/>
            <person name="Muller H.G."/>
            <person name="Kugler K."/>
            <person name="Rivarola-Duarte L."/>
            <person name="Spannagl M."/>
            <person name="Mayer K.F.X."/>
            <person name="Lu F.H."/>
            <person name="Bevan M.W."/>
            <person name="Leroy P."/>
            <person name="Li P."/>
            <person name="You F.M."/>
            <person name="Sun Q."/>
            <person name="Liu Z."/>
            <person name="Lyons E."/>
            <person name="Wicker T."/>
            <person name="Salzberg S.L."/>
            <person name="Devos K.M."/>
            <person name="Dvorak J."/>
        </authorList>
    </citation>
    <scope>NUCLEOTIDE SEQUENCE [LARGE SCALE GENOMIC DNA]</scope>
    <source>
        <strain evidence="2">cv. AL8/78</strain>
    </source>
</reference>
<accession>A0A453ST38</accession>
<evidence type="ECO:0000313" key="3">
    <source>
        <dbReference type="Proteomes" id="UP000015105"/>
    </source>
</evidence>
<keyword evidence="3" id="KW-1185">Reference proteome</keyword>
<reference evidence="3" key="2">
    <citation type="journal article" date="2017" name="Nat. Plants">
        <title>The Aegilops tauschii genome reveals multiple impacts of transposons.</title>
        <authorList>
            <person name="Zhao G."/>
            <person name="Zou C."/>
            <person name="Li K."/>
            <person name="Wang K."/>
            <person name="Li T."/>
            <person name="Gao L."/>
            <person name="Zhang X."/>
            <person name="Wang H."/>
            <person name="Yang Z."/>
            <person name="Liu X."/>
            <person name="Jiang W."/>
            <person name="Mao L."/>
            <person name="Kong X."/>
            <person name="Jiao Y."/>
            <person name="Jia J."/>
        </authorList>
    </citation>
    <scope>NUCLEOTIDE SEQUENCE [LARGE SCALE GENOMIC DNA]</scope>
    <source>
        <strain evidence="3">cv. AL8/78</strain>
    </source>
</reference>